<reference evidence="3" key="2">
    <citation type="submission" date="2022-10" db="EMBL/GenBank/DDBJ databases">
        <title>The complete genomes of actinobacterial strains from the NBC collection.</title>
        <authorList>
            <person name="Joergensen T.S."/>
            <person name="Alvarez Arevalo M."/>
            <person name="Sterndorff E.B."/>
            <person name="Faurdal D."/>
            <person name="Vuksanovic O."/>
            <person name="Mourched A.-S."/>
            <person name="Charusanti P."/>
            <person name="Shaw S."/>
            <person name="Blin K."/>
            <person name="Weber T."/>
        </authorList>
    </citation>
    <scope>NUCLEOTIDE SEQUENCE</scope>
    <source>
        <strain evidence="3">NBC_01256</strain>
    </source>
</reference>
<dbReference type="RefSeq" id="WP_159473547.1">
    <property type="nucleotide sequence ID" value="NZ_BAAATH010000002.1"/>
</dbReference>
<feature type="domain" description="Bacterial Ig-like" evidence="1">
    <location>
        <begin position="2"/>
        <end position="43"/>
    </location>
</feature>
<dbReference type="Gene3D" id="2.60.40.10">
    <property type="entry name" value="Immunoglobulins"/>
    <property type="match status" value="1"/>
</dbReference>
<evidence type="ECO:0000313" key="3">
    <source>
        <dbReference type="EMBL" id="WUS21427.1"/>
    </source>
</evidence>
<evidence type="ECO:0000313" key="4">
    <source>
        <dbReference type="Proteomes" id="UP000435837"/>
    </source>
</evidence>
<protein>
    <submittedName>
        <fullName evidence="3">Ig-like domain-containing protein</fullName>
    </submittedName>
</protein>
<evidence type="ECO:0000313" key="5">
    <source>
        <dbReference type="Proteomes" id="UP001432292"/>
    </source>
</evidence>
<reference evidence="2 4" key="1">
    <citation type="submission" date="2019-12" db="EMBL/GenBank/DDBJ databases">
        <title>Whole genome shotgun sequence of Streptomyces caniferus NBRC 15389.</title>
        <authorList>
            <person name="Ichikawa N."/>
            <person name="Kimura A."/>
            <person name="Kitahashi Y."/>
            <person name="Komaki H."/>
            <person name="Tamura T."/>
        </authorList>
    </citation>
    <scope>NUCLEOTIDE SEQUENCE [LARGE SCALE GENOMIC DNA]</scope>
    <source>
        <strain evidence="2 4">NBRC 15389</strain>
    </source>
</reference>
<evidence type="ECO:0000313" key="2">
    <source>
        <dbReference type="EMBL" id="GFE06211.1"/>
    </source>
</evidence>
<dbReference type="GO" id="GO:0005975">
    <property type="term" value="P:carbohydrate metabolic process"/>
    <property type="evidence" value="ECO:0007669"/>
    <property type="project" value="UniProtKB-ARBA"/>
</dbReference>
<dbReference type="AlphaFoldDB" id="A0A640S722"/>
<dbReference type="EMBL" id="CP108473">
    <property type="protein sequence ID" value="WUS21427.1"/>
    <property type="molecule type" value="Genomic_DNA"/>
</dbReference>
<dbReference type="Proteomes" id="UP000435837">
    <property type="component" value="Unassembled WGS sequence"/>
</dbReference>
<dbReference type="EMBL" id="BLIN01000003">
    <property type="protein sequence ID" value="GFE06211.1"/>
    <property type="molecule type" value="Genomic_DNA"/>
</dbReference>
<gene>
    <name evidence="3" type="ORF">OG727_03465</name>
    <name evidence="2" type="ORF">Scani_24790</name>
</gene>
<proteinExistence type="predicted"/>
<keyword evidence="5" id="KW-1185">Reference proteome</keyword>
<accession>A0A640S722</accession>
<name>A0A640S722_9ACTN</name>
<dbReference type="Pfam" id="PF16640">
    <property type="entry name" value="Big_3_5"/>
    <property type="match status" value="1"/>
</dbReference>
<dbReference type="OrthoDB" id="4287476at2"/>
<evidence type="ECO:0000259" key="1">
    <source>
        <dbReference type="Pfam" id="PF16640"/>
    </source>
</evidence>
<organism evidence="2 4">
    <name type="scientific">Streptomyces caniferus</name>
    <dbReference type="NCBI Taxonomy" id="285557"/>
    <lineage>
        <taxon>Bacteria</taxon>
        <taxon>Bacillati</taxon>
        <taxon>Actinomycetota</taxon>
        <taxon>Actinomycetes</taxon>
        <taxon>Kitasatosporales</taxon>
        <taxon>Streptomycetaceae</taxon>
        <taxon>Streptomyces</taxon>
    </lineage>
</organism>
<dbReference type="Proteomes" id="UP001432292">
    <property type="component" value="Chromosome"/>
</dbReference>
<sequence>MTLVNGRASAQFNPLPKGTHLVTGNYNGDVSYAPSSGTTTQVVNN</sequence>
<dbReference type="InterPro" id="IPR013783">
    <property type="entry name" value="Ig-like_fold"/>
</dbReference>
<dbReference type="InterPro" id="IPR032109">
    <property type="entry name" value="Big_3_5"/>
</dbReference>
<dbReference type="GeneID" id="96640081"/>